<dbReference type="FunFam" id="1.10.10.60:FF:000132">
    <property type="entry name" value="AraC family transcriptional regulator"/>
    <property type="match status" value="1"/>
</dbReference>
<dbReference type="PANTHER" id="PTHR11019">
    <property type="entry name" value="HTH-TYPE TRANSCRIPTIONAL REGULATOR NIMR"/>
    <property type="match status" value="1"/>
</dbReference>
<dbReference type="PRINTS" id="PR00032">
    <property type="entry name" value="HTHARAC"/>
</dbReference>
<evidence type="ECO:0000256" key="1">
    <source>
        <dbReference type="ARBA" id="ARBA00022491"/>
    </source>
</evidence>
<sequence>MHIRMHMPHTSHSEPTFALADSQPCWGNAPHYQEAEAQVTVLSADLSADFVSPVHDHARGQLIYAPKGIIMANVDGKSWVLSPTRAAWVTPSAPHSIACLTHSHISTLYVDSALCERLPQDSCLMSITPLFKEMVRKLSSFPDHFDPDSAKARLIPSVIDELQALPLQPLVLTMPTDRRLRRMCERLQRSPAYDAPIHVLAKEAGLSSRHLMRLFHIETGMQFGTWRQQMRLMASLPFLADGVPVMRASQNVGYNSVAAFSTAFKRTFGTSPSQYFLPDSAECAAPLSRK</sequence>
<dbReference type="AlphaFoldDB" id="A0A7X2ITD5"/>
<dbReference type="InterPro" id="IPR018060">
    <property type="entry name" value="HTH_AraC"/>
</dbReference>
<name>A0A7X2ITD5_9BURK</name>
<evidence type="ECO:0000256" key="4">
    <source>
        <dbReference type="ARBA" id="ARBA00023163"/>
    </source>
</evidence>
<keyword evidence="7" id="KW-1185">Reference proteome</keyword>
<dbReference type="PANTHER" id="PTHR11019:SF199">
    <property type="entry name" value="HTH-TYPE TRANSCRIPTIONAL REGULATOR NIMR"/>
    <property type="match status" value="1"/>
</dbReference>
<dbReference type="InterPro" id="IPR011051">
    <property type="entry name" value="RmlC_Cupin_sf"/>
</dbReference>
<dbReference type="Proteomes" id="UP000446768">
    <property type="component" value="Unassembled WGS sequence"/>
</dbReference>
<dbReference type="InterPro" id="IPR020449">
    <property type="entry name" value="Tscrpt_reg_AraC-type_HTH"/>
</dbReference>
<dbReference type="Gene3D" id="2.60.120.10">
    <property type="entry name" value="Jelly Rolls"/>
    <property type="match status" value="1"/>
</dbReference>
<evidence type="ECO:0000259" key="5">
    <source>
        <dbReference type="PROSITE" id="PS01124"/>
    </source>
</evidence>
<keyword evidence="4" id="KW-0804">Transcription</keyword>
<dbReference type="InterPro" id="IPR009057">
    <property type="entry name" value="Homeodomain-like_sf"/>
</dbReference>
<organism evidence="6 7">
    <name type="scientific">Pseudoduganella rivuli</name>
    <dbReference type="NCBI Taxonomy" id="2666085"/>
    <lineage>
        <taxon>Bacteria</taxon>
        <taxon>Pseudomonadati</taxon>
        <taxon>Pseudomonadota</taxon>
        <taxon>Betaproteobacteria</taxon>
        <taxon>Burkholderiales</taxon>
        <taxon>Oxalobacteraceae</taxon>
        <taxon>Telluria group</taxon>
        <taxon>Pseudoduganella</taxon>
    </lineage>
</organism>
<gene>
    <name evidence="6" type="ORF">GJ700_28500</name>
</gene>
<dbReference type="SUPFAM" id="SSF51182">
    <property type="entry name" value="RmlC-like cupins"/>
    <property type="match status" value="1"/>
</dbReference>
<dbReference type="PROSITE" id="PS01124">
    <property type="entry name" value="HTH_ARAC_FAMILY_2"/>
    <property type="match status" value="1"/>
</dbReference>
<dbReference type="CDD" id="cd06124">
    <property type="entry name" value="cupin_NimR-like_N"/>
    <property type="match status" value="1"/>
</dbReference>
<dbReference type="GO" id="GO:0003700">
    <property type="term" value="F:DNA-binding transcription factor activity"/>
    <property type="evidence" value="ECO:0007669"/>
    <property type="project" value="InterPro"/>
</dbReference>
<keyword evidence="3" id="KW-0238">DNA-binding</keyword>
<feature type="domain" description="HTH araC/xylS-type" evidence="5">
    <location>
        <begin position="177"/>
        <end position="278"/>
    </location>
</feature>
<dbReference type="EMBL" id="WKJJ01000022">
    <property type="protein sequence ID" value="MRV75664.1"/>
    <property type="molecule type" value="Genomic_DNA"/>
</dbReference>
<evidence type="ECO:0000256" key="2">
    <source>
        <dbReference type="ARBA" id="ARBA00023015"/>
    </source>
</evidence>
<keyword evidence="2" id="KW-0805">Transcription regulation</keyword>
<evidence type="ECO:0000256" key="3">
    <source>
        <dbReference type="ARBA" id="ARBA00023125"/>
    </source>
</evidence>
<dbReference type="Pfam" id="PF12833">
    <property type="entry name" value="HTH_18"/>
    <property type="match status" value="1"/>
</dbReference>
<reference evidence="6 7" key="1">
    <citation type="submission" date="2019-11" db="EMBL/GenBank/DDBJ databases">
        <title>Novel species isolated from a subtropical stream in China.</title>
        <authorList>
            <person name="Lu H."/>
        </authorList>
    </citation>
    <scope>NUCLEOTIDE SEQUENCE [LARGE SCALE GENOMIC DNA]</scope>
    <source>
        <strain evidence="6 7">FT92W</strain>
    </source>
</reference>
<comment type="caution">
    <text evidence="6">The sequence shown here is derived from an EMBL/GenBank/DDBJ whole genome shotgun (WGS) entry which is preliminary data.</text>
</comment>
<dbReference type="SUPFAM" id="SSF46689">
    <property type="entry name" value="Homeodomain-like"/>
    <property type="match status" value="2"/>
</dbReference>
<evidence type="ECO:0000313" key="7">
    <source>
        <dbReference type="Proteomes" id="UP000446768"/>
    </source>
</evidence>
<dbReference type="PROSITE" id="PS00041">
    <property type="entry name" value="HTH_ARAC_FAMILY_1"/>
    <property type="match status" value="1"/>
</dbReference>
<dbReference type="InterPro" id="IPR018062">
    <property type="entry name" value="HTH_AraC-typ_CS"/>
</dbReference>
<dbReference type="Gene3D" id="1.10.10.60">
    <property type="entry name" value="Homeodomain-like"/>
    <property type="match status" value="2"/>
</dbReference>
<keyword evidence="1" id="KW-0678">Repressor</keyword>
<dbReference type="InterPro" id="IPR014710">
    <property type="entry name" value="RmlC-like_jellyroll"/>
</dbReference>
<accession>A0A7X2ITD5</accession>
<dbReference type="SMART" id="SM00342">
    <property type="entry name" value="HTH_ARAC"/>
    <property type="match status" value="1"/>
</dbReference>
<dbReference type="GO" id="GO:0043565">
    <property type="term" value="F:sequence-specific DNA binding"/>
    <property type="evidence" value="ECO:0007669"/>
    <property type="project" value="InterPro"/>
</dbReference>
<proteinExistence type="predicted"/>
<evidence type="ECO:0000313" key="6">
    <source>
        <dbReference type="EMBL" id="MRV75664.1"/>
    </source>
</evidence>
<protein>
    <submittedName>
        <fullName evidence="6">Helix-turn-helix domain-containing protein</fullName>
    </submittedName>
</protein>